<evidence type="ECO:0000259" key="1">
    <source>
        <dbReference type="Pfam" id="PF01927"/>
    </source>
</evidence>
<organism evidence="2 3">
    <name type="scientific">Salinirubellus salinus</name>
    <dbReference type="NCBI Taxonomy" id="1364945"/>
    <lineage>
        <taxon>Archaea</taxon>
        <taxon>Methanobacteriati</taxon>
        <taxon>Methanobacteriota</taxon>
        <taxon>Stenosarchaea group</taxon>
        <taxon>Halobacteria</taxon>
        <taxon>Halobacteriales</taxon>
        <taxon>Natronomonadaceae</taxon>
        <taxon>Salinirubellus</taxon>
    </lineage>
</organism>
<protein>
    <submittedName>
        <fullName evidence="2">Mut7-C RNAse domain-containing protein</fullName>
    </submittedName>
</protein>
<gene>
    <name evidence="2" type="ORF">N0B31_01755</name>
</gene>
<evidence type="ECO:0000313" key="2">
    <source>
        <dbReference type="EMBL" id="UWM56924.1"/>
    </source>
</evidence>
<dbReference type="PANTHER" id="PTHR39081:SF1">
    <property type="entry name" value="MUT7-C RNASE DOMAIN-CONTAINING PROTEIN"/>
    <property type="match status" value="1"/>
</dbReference>
<dbReference type="EMBL" id="CP104003">
    <property type="protein sequence ID" value="UWM56924.1"/>
    <property type="molecule type" value="Genomic_DNA"/>
</dbReference>
<dbReference type="Pfam" id="PF01927">
    <property type="entry name" value="Mut7-C"/>
    <property type="match status" value="1"/>
</dbReference>
<dbReference type="AlphaFoldDB" id="A0A9E7R6U7"/>
<evidence type="ECO:0000313" key="3">
    <source>
        <dbReference type="Proteomes" id="UP001057580"/>
    </source>
</evidence>
<sequence>MLGKLAVYLRLCGYDTVYALDRDVEADDAVLELAEREGRTVLTRDVHLSNRAERGFLLTERDPLDQLAELAAAGLRLEPTDEPVRCGRCNGEMVAVGGDEVTPKYAPDPTDTAQWRCTACGQVFWKGSHWDRMRETLREVRES</sequence>
<reference evidence="2" key="1">
    <citation type="submission" date="2022-09" db="EMBL/GenBank/DDBJ databases">
        <title>Diverse halophilic archaea isolated from saline environments.</title>
        <authorList>
            <person name="Cui H.-L."/>
        </authorList>
    </citation>
    <scope>NUCLEOTIDE SEQUENCE</scope>
    <source>
        <strain evidence="2">ZS-35-S2</strain>
    </source>
</reference>
<keyword evidence="3" id="KW-1185">Reference proteome</keyword>
<proteinExistence type="predicted"/>
<name>A0A9E7R6U7_9EURY</name>
<dbReference type="Proteomes" id="UP001057580">
    <property type="component" value="Chromosome"/>
</dbReference>
<dbReference type="PANTHER" id="PTHR39081">
    <property type="entry name" value="MUT7-C DOMAIN-CONTAINING PROTEIN"/>
    <property type="match status" value="1"/>
</dbReference>
<feature type="domain" description="Mut7-C RNAse" evidence="1">
    <location>
        <begin position="1"/>
        <end position="136"/>
    </location>
</feature>
<dbReference type="KEGG" id="ssai:N0B31_01755"/>
<accession>A0A9E7R6U7</accession>
<dbReference type="InterPro" id="IPR002782">
    <property type="entry name" value="Mut7-C_RNAse_dom"/>
</dbReference>